<gene>
    <name evidence="5" type="ORF">MP_TR6701_c1_g1_i1_g.19693</name>
</gene>
<protein>
    <submittedName>
        <fullName evidence="5">BTB/POZ domain-containing protein</fullName>
    </submittedName>
</protein>
<dbReference type="Pfam" id="PF03000">
    <property type="entry name" value="NPH3"/>
    <property type="match status" value="1"/>
</dbReference>
<dbReference type="GO" id="GO:0016567">
    <property type="term" value="P:protein ubiquitination"/>
    <property type="evidence" value="ECO:0007669"/>
    <property type="project" value="UniProtKB-UniPathway"/>
</dbReference>
<dbReference type="EMBL" id="GEVM01026569">
    <property type="protein sequence ID" value="JAU79369.1"/>
    <property type="molecule type" value="Transcribed_RNA"/>
</dbReference>
<dbReference type="AlphaFoldDB" id="A0A1J3IGB2"/>
<dbReference type="PROSITE" id="PS51649">
    <property type="entry name" value="NPH3"/>
    <property type="match status" value="1"/>
</dbReference>
<accession>A0A1J3IGB2</accession>
<name>A0A1J3IGB2_NOCCA</name>
<dbReference type="InterPro" id="IPR043454">
    <property type="entry name" value="NPH3/RPT2-like"/>
</dbReference>
<evidence type="ECO:0000256" key="1">
    <source>
        <dbReference type="ARBA" id="ARBA00022786"/>
    </source>
</evidence>
<sequence>MSKSRRLHQLITEHEQSNEKRKRHEQEEEEENGDTYIRLENFPGGSEIFEMVVKICYGVKVDLSASTAVLLRCAAEELEMTEEHSPDNLVSKTERFLSQSVFNSIRESIKALKACESVSLIAKSIGITEKCIESIVFRASSADPSLFFGWPINNGGIFAVDTKLKKQRKDSKSEMWFEDVAELSFPIFRRLILAMKSGDLSPEIVERSLIHYAKKHIPGISSRSSSSTIASENQQRELLETIISDLPLDNSSSITATTRSLFGLLRSAIIFNTSEDCRTLLERKIGSQLEKATLDDLLIPSYSYLNETLYDVNLVERLLRHFLENAAVSSSSLTVVGKLIDGVLGEIASDANLKPEKFYNLAILLPDQARVYDDGLYRAIDIYLKVHPWISEAEKEKICSVMDSQKLTLEGCTHAAENERLPLRTVVQVLFFEQLQLRQEIAGTLLTFTAVTTEEDGAETVGEGQVEFGRWEKTVRENQVLRLDMDTMRTRVHQLERECSYLKKVIKESSSEAKERPRKWSLSRQLGCKFKIQVCDSLEAKMVDRKCRR</sequence>
<feature type="domain" description="NPH3" evidence="4">
    <location>
        <begin position="174"/>
        <end position="436"/>
    </location>
</feature>
<keyword evidence="1" id="KW-0833">Ubl conjugation pathway</keyword>
<dbReference type="PANTHER" id="PTHR32370">
    <property type="entry name" value="OS12G0117600 PROTEIN"/>
    <property type="match status" value="1"/>
</dbReference>
<evidence type="ECO:0000313" key="5">
    <source>
        <dbReference type="EMBL" id="JAU79369.1"/>
    </source>
</evidence>
<dbReference type="InterPro" id="IPR027356">
    <property type="entry name" value="NPH3_dom"/>
</dbReference>
<comment type="similarity">
    <text evidence="2">Belongs to the NPH3 family.</text>
</comment>
<feature type="region of interest" description="Disordered" evidence="3">
    <location>
        <begin position="1"/>
        <end position="33"/>
    </location>
</feature>
<evidence type="ECO:0000256" key="3">
    <source>
        <dbReference type="SAM" id="MobiDB-lite"/>
    </source>
</evidence>
<proteinExistence type="inferred from homology"/>
<evidence type="ECO:0000259" key="4">
    <source>
        <dbReference type="PROSITE" id="PS51649"/>
    </source>
</evidence>
<organism evidence="5">
    <name type="scientific">Noccaea caerulescens</name>
    <name type="common">Alpine penny-cress</name>
    <name type="synonym">Thlaspi caerulescens</name>
    <dbReference type="NCBI Taxonomy" id="107243"/>
    <lineage>
        <taxon>Eukaryota</taxon>
        <taxon>Viridiplantae</taxon>
        <taxon>Streptophyta</taxon>
        <taxon>Embryophyta</taxon>
        <taxon>Tracheophyta</taxon>
        <taxon>Spermatophyta</taxon>
        <taxon>Magnoliopsida</taxon>
        <taxon>eudicotyledons</taxon>
        <taxon>Gunneridae</taxon>
        <taxon>Pentapetalae</taxon>
        <taxon>rosids</taxon>
        <taxon>malvids</taxon>
        <taxon>Brassicales</taxon>
        <taxon>Brassicaceae</taxon>
        <taxon>Coluteocarpeae</taxon>
        <taxon>Noccaea</taxon>
    </lineage>
</organism>
<evidence type="ECO:0000256" key="2">
    <source>
        <dbReference type="PROSITE-ProRule" id="PRU00982"/>
    </source>
</evidence>
<reference evidence="5" key="1">
    <citation type="submission" date="2016-07" db="EMBL/GenBank/DDBJ databases">
        <title>De novo transcriptome assembly of four accessions of the metal hyperaccumulator plant Noccaea caerulescens.</title>
        <authorList>
            <person name="Blande D."/>
            <person name="Halimaa P."/>
            <person name="Tervahauta A.I."/>
            <person name="Aarts M.G."/>
            <person name="Karenlampi S.O."/>
        </authorList>
    </citation>
    <scope>NUCLEOTIDE SEQUENCE</scope>
</reference>
<dbReference type="UniPathway" id="UPA00143"/>